<name>A0ABQ8IL29_9ROSI</name>
<comment type="similarity">
    <text evidence="2">Belongs to the PC-esterase family. TBL subfamily.</text>
</comment>
<dbReference type="Proteomes" id="UP000827721">
    <property type="component" value="Unassembled WGS sequence"/>
</dbReference>
<dbReference type="InterPro" id="IPR025846">
    <property type="entry name" value="TBL_N"/>
</dbReference>
<proteinExistence type="inferred from homology"/>
<evidence type="ECO:0000256" key="1">
    <source>
        <dbReference type="ARBA" id="ARBA00004167"/>
    </source>
</evidence>
<evidence type="ECO:0008006" key="12">
    <source>
        <dbReference type="Google" id="ProtNLM"/>
    </source>
</evidence>
<dbReference type="PANTHER" id="PTHR32285">
    <property type="entry name" value="PROTEIN TRICHOME BIREFRINGENCE-LIKE 9-RELATED"/>
    <property type="match status" value="1"/>
</dbReference>
<evidence type="ECO:0000313" key="10">
    <source>
        <dbReference type="EMBL" id="KAH7577393.1"/>
    </source>
</evidence>
<dbReference type="Pfam" id="PF13839">
    <property type="entry name" value="PC-Esterase"/>
    <property type="match status" value="1"/>
</dbReference>
<keyword evidence="11" id="KW-1185">Reference proteome</keyword>
<dbReference type="PANTHER" id="PTHR32285:SF28">
    <property type="entry name" value="XYLOGLUCAN O-ACETYLTRANSFERASE 2"/>
    <property type="match status" value="1"/>
</dbReference>
<evidence type="ECO:0000256" key="4">
    <source>
        <dbReference type="ARBA" id="ARBA00022968"/>
    </source>
</evidence>
<feature type="domain" description="Trichome birefringence-like C-terminal" evidence="8">
    <location>
        <begin position="145"/>
        <end position="428"/>
    </location>
</feature>
<dbReference type="InterPro" id="IPR026057">
    <property type="entry name" value="TBL_C"/>
</dbReference>
<evidence type="ECO:0000256" key="7">
    <source>
        <dbReference type="SAM" id="Phobius"/>
    </source>
</evidence>
<evidence type="ECO:0000313" key="11">
    <source>
        <dbReference type="Proteomes" id="UP000827721"/>
    </source>
</evidence>
<comment type="caution">
    <text evidence="10">The sequence shown here is derived from an EMBL/GenBank/DDBJ whole genome shotgun (WGS) entry which is preliminary data.</text>
</comment>
<dbReference type="EMBL" id="JAFEMO010000001">
    <property type="protein sequence ID" value="KAH7577393.1"/>
    <property type="molecule type" value="Genomic_DNA"/>
</dbReference>
<accession>A0ABQ8IL29</accession>
<organism evidence="10 11">
    <name type="scientific">Xanthoceras sorbifolium</name>
    <dbReference type="NCBI Taxonomy" id="99658"/>
    <lineage>
        <taxon>Eukaryota</taxon>
        <taxon>Viridiplantae</taxon>
        <taxon>Streptophyta</taxon>
        <taxon>Embryophyta</taxon>
        <taxon>Tracheophyta</taxon>
        <taxon>Spermatophyta</taxon>
        <taxon>Magnoliopsida</taxon>
        <taxon>eudicotyledons</taxon>
        <taxon>Gunneridae</taxon>
        <taxon>Pentapetalae</taxon>
        <taxon>rosids</taxon>
        <taxon>malvids</taxon>
        <taxon>Sapindales</taxon>
        <taxon>Sapindaceae</taxon>
        <taxon>Xanthoceroideae</taxon>
        <taxon>Xanthoceras</taxon>
    </lineage>
</organism>
<keyword evidence="6 7" id="KW-0472">Membrane</keyword>
<comment type="subcellular location">
    <subcellularLocation>
        <location evidence="1">Membrane</location>
        <topology evidence="1">Single-pass membrane protein</topology>
    </subcellularLocation>
</comment>
<keyword evidence="5 7" id="KW-1133">Transmembrane helix</keyword>
<dbReference type="InterPro" id="IPR029962">
    <property type="entry name" value="TBL"/>
</dbReference>
<reference evidence="10 11" key="1">
    <citation type="submission" date="2021-02" db="EMBL/GenBank/DDBJ databases">
        <title>Plant Genome Project.</title>
        <authorList>
            <person name="Zhang R.-G."/>
        </authorList>
    </citation>
    <scope>NUCLEOTIDE SEQUENCE [LARGE SCALE GENOMIC DNA]</scope>
    <source>
        <tissue evidence="10">Leaves</tissue>
    </source>
</reference>
<sequence>MMTTWKKNKMKSSACSPFEAKLHYCNKKEETFGIINMGKLAAFFFVSLSLTTIFSFFILYSPNPLKTLPKRDPNDDDHQKLLLIKHQKEQENCDLFKGHWVREVGGSRYTNSSCSTISMSKNCFRNGREDRDFLNWKWKPDKCDLPRFNAKAFLRIFRGKKLAFIGDSVARNHLESLLCLLSQEEIPIDAYKDSEDHHRIWYFANHDFTLKILWSKFLVHGDERMINGSSSGIFDLHLDKVDEKWTRDLPIMDHAIISTAHWFFRPMYLHKNAKLIGCVYCNDPNVTKFDVIEAIGMSLRATFEYINKCEKCGNLVTLLRTYSPAHFENGSWNTGGSCNRTSPYREEETDLEGYELKLRSTQVEEIERARKLVSGGKKYGVLDVTRAMLMRPDGHPGAHSGNKWMKGYNDCVHWCLPGPIDLWNDFLMPILTNHSLL</sequence>
<evidence type="ECO:0000259" key="8">
    <source>
        <dbReference type="Pfam" id="PF13839"/>
    </source>
</evidence>
<feature type="transmembrane region" description="Helical" evidence="7">
    <location>
        <begin position="40"/>
        <end position="60"/>
    </location>
</feature>
<gene>
    <name evidence="10" type="ORF">JRO89_XS01G0244200</name>
</gene>
<feature type="domain" description="Trichome birefringence-like N-terminal" evidence="9">
    <location>
        <begin position="91"/>
        <end position="144"/>
    </location>
</feature>
<evidence type="ECO:0000256" key="3">
    <source>
        <dbReference type="ARBA" id="ARBA00022692"/>
    </source>
</evidence>
<evidence type="ECO:0000256" key="6">
    <source>
        <dbReference type="ARBA" id="ARBA00023136"/>
    </source>
</evidence>
<keyword evidence="3 7" id="KW-0812">Transmembrane</keyword>
<evidence type="ECO:0000256" key="2">
    <source>
        <dbReference type="ARBA" id="ARBA00007727"/>
    </source>
</evidence>
<protein>
    <recommendedName>
        <fullName evidence="12">Trichome birefringence-like N-terminal domain-containing protein</fullName>
    </recommendedName>
</protein>
<evidence type="ECO:0000259" key="9">
    <source>
        <dbReference type="Pfam" id="PF14416"/>
    </source>
</evidence>
<keyword evidence="4" id="KW-0735">Signal-anchor</keyword>
<evidence type="ECO:0000256" key="5">
    <source>
        <dbReference type="ARBA" id="ARBA00022989"/>
    </source>
</evidence>
<dbReference type="Pfam" id="PF14416">
    <property type="entry name" value="PMR5N"/>
    <property type="match status" value="1"/>
</dbReference>